<dbReference type="Proteomes" id="UP000182248">
    <property type="component" value="Unassembled WGS sequence"/>
</dbReference>
<dbReference type="OrthoDB" id="9812943at2"/>
<dbReference type="SUPFAM" id="SSF52540">
    <property type="entry name" value="P-loop containing nucleoside triphosphate hydrolases"/>
    <property type="match status" value="1"/>
</dbReference>
<dbReference type="Gene3D" id="3.40.50.300">
    <property type="entry name" value="P-loop containing nucleotide triphosphate hydrolases"/>
    <property type="match status" value="1"/>
</dbReference>
<comment type="catalytic activity">
    <reaction evidence="5">
        <text>3'-dephospho-CoA + ATP = ADP + CoA + H(+)</text>
        <dbReference type="Rhea" id="RHEA:18245"/>
        <dbReference type="ChEBI" id="CHEBI:15378"/>
        <dbReference type="ChEBI" id="CHEBI:30616"/>
        <dbReference type="ChEBI" id="CHEBI:57287"/>
        <dbReference type="ChEBI" id="CHEBI:57328"/>
        <dbReference type="ChEBI" id="CHEBI:456216"/>
        <dbReference type="EC" id="2.7.1.24"/>
    </reaction>
</comment>
<organism evidence="7 8">
    <name type="scientific">Sinomicrobium oceani</name>
    <dbReference type="NCBI Taxonomy" id="1150368"/>
    <lineage>
        <taxon>Bacteria</taxon>
        <taxon>Pseudomonadati</taxon>
        <taxon>Bacteroidota</taxon>
        <taxon>Flavobacteriia</taxon>
        <taxon>Flavobacteriales</taxon>
        <taxon>Flavobacteriaceae</taxon>
        <taxon>Sinomicrobium</taxon>
    </lineage>
</organism>
<feature type="binding site" evidence="5">
    <location>
        <begin position="10"/>
        <end position="15"/>
    </location>
    <ligand>
        <name>ATP</name>
        <dbReference type="ChEBI" id="CHEBI:30616"/>
    </ligand>
</feature>
<comment type="function">
    <text evidence="5">Catalyzes the phosphorylation of the 3'-hydroxyl group of dephosphocoenzyme A to form coenzyme A.</text>
</comment>
<dbReference type="NCBIfam" id="TIGR00152">
    <property type="entry name" value="dephospho-CoA kinase"/>
    <property type="match status" value="1"/>
</dbReference>
<dbReference type="InterPro" id="IPR001977">
    <property type="entry name" value="Depp_CoAkinase"/>
</dbReference>
<evidence type="ECO:0000256" key="1">
    <source>
        <dbReference type="ARBA" id="ARBA00009018"/>
    </source>
</evidence>
<keyword evidence="3 5" id="KW-0067">ATP-binding</keyword>
<evidence type="ECO:0000313" key="8">
    <source>
        <dbReference type="Proteomes" id="UP000182248"/>
    </source>
</evidence>
<dbReference type="CDD" id="cd02022">
    <property type="entry name" value="DPCK"/>
    <property type="match status" value="1"/>
</dbReference>
<reference evidence="7 8" key="1">
    <citation type="submission" date="2016-11" db="EMBL/GenBank/DDBJ databases">
        <authorList>
            <person name="Jaros S."/>
            <person name="Januszkiewicz K."/>
            <person name="Wedrychowicz H."/>
        </authorList>
    </citation>
    <scope>NUCLEOTIDE SEQUENCE [LARGE SCALE GENOMIC DNA]</scope>
    <source>
        <strain evidence="7 8">CGMCC 1.12145</strain>
    </source>
</reference>
<comment type="pathway">
    <text evidence="5">Cofactor biosynthesis; coenzyme A biosynthesis; CoA from (R)-pantothenate: step 5/5.</text>
</comment>
<name>A0A1K1QFT5_9FLAO</name>
<evidence type="ECO:0000256" key="2">
    <source>
        <dbReference type="ARBA" id="ARBA00022741"/>
    </source>
</evidence>
<comment type="subcellular location">
    <subcellularLocation>
        <location evidence="5">Cytoplasm</location>
    </subcellularLocation>
</comment>
<keyword evidence="5" id="KW-0808">Transferase</keyword>
<dbReference type="AlphaFoldDB" id="A0A1K1QFT5"/>
<gene>
    <name evidence="5" type="primary">coaE</name>
    <name evidence="7" type="ORF">SAMN02927921_02516</name>
</gene>
<evidence type="ECO:0000313" key="7">
    <source>
        <dbReference type="EMBL" id="SFW58794.1"/>
    </source>
</evidence>
<dbReference type="PANTHER" id="PTHR10695:SF46">
    <property type="entry name" value="BIFUNCTIONAL COENZYME A SYNTHASE-RELATED"/>
    <property type="match status" value="1"/>
</dbReference>
<dbReference type="RefSeq" id="WP_072317737.1">
    <property type="nucleotide sequence ID" value="NZ_FPJE01000013.1"/>
</dbReference>
<dbReference type="GO" id="GO:0004140">
    <property type="term" value="F:dephospho-CoA kinase activity"/>
    <property type="evidence" value="ECO:0007669"/>
    <property type="project" value="UniProtKB-UniRule"/>
</dbReference>
<evidence type="ECO:0000256" key="6">
    <source>
        <dbReference type="NCBIfam" id="TIGR00152"/>
    </source>
</evidence>
<sequence>MIIGLTGGIGSGKSTVASMFSALGIPVYIADTEAKKLMRTSEIRMKIEEVFGTRAYTESGPDNAYIAGIVFRNKEKLQMLNTIIHPAVRAHFLQWSSQQKSPYVIKEAAILFESGADKDCDAVILVTAPSEVRIERVMERDGVSREAVLERMSNQWSEDKKKSLSDYIITNTDLEETRRQVRDLHLYLINNKTSR</sequence>
<accession>A0A1K1QFT5</accession>
<keyword evidence="5" id="KW-0963">Cytoplasm</keyword>
<evidence type="ECO:0000256" key="5">
    <source>
        <dbReference type="HAMAP-Rule" id="MF_00376"/>
    </source>
</evidence>
<dbReference type="InterPro" id="IPR027417">
    <property type="entry name" value="P-loop_NTPase"/>
</dbReference>
<evidence type="ECO:0000256" key="4">
    <source>
        <dbReference type="ARBA" id="ARBA00022993"/>
    </source>
</evidence>
<dbReference type="EC" id="2.7.1.24" evidence="5 6"/>
<keyword evidence="2 5" id="KW-0547">Nucleotide-binding</keyword>
<dbReference type="HAMAP" id="MF_00376">
    <property type="entry name" value="Dephospho_CoA_kinase"/>
    <property type="match status" value="1"/>
</dbReference>
<proteinExistence type="inferred from homology"/>
<keyword evidence="8" id="KW-1185">Reference proteome</keyword>
<comment type="similarity">
    <text evidence="1 5">Belongs to the CoaE family.</text>
</comment>
<dbReference type="PANTHER" id="PTHR10695">
    <property type="entry name" value="DEPHOSPHO-COA KINASE-RELATED"/>
    <property type="match status" value="1"/>
</dbReference>
<dbReference type="GO" id="GO:0015937">
    <property type="term" value="P:coenzyme A biosynthetic process"/>
    <property type="evidence" value="ECO:0007669"/>
    <property type="project" value="UniProtKB-UniRule"/>
</dbReference>
<evidence type="ECO:0000256" key="3">
    <source>
        <dbReference type="ARBA" id="ARBA00022840"/>
    </source>
</evidence>
<dbReference type="UniPathway" id="UPA00241">
    <property type="reaction ID" value="UER00356"/>
</dbReference>
<dbReference type="GO" id="GO:0005737">
    <property type="term" value="C:cytoplasm"/>
    <property type="evidence" value="ECO:0007669"/>
    <property type="project" value="UniProtKB-SubCell"/>
</dbReference>
<keyword evidence="4 5" id="KW-0173">Coenzyme A biosynthesis</keyword>
<dbReference type="STRING" id="1150368.SAMN02927921_02516"/>
<keyword evidence="5 7" id="KW-0418">Kinase</keyword>
<dbReference type="EMBL" id="FPJE01000013">
    <property type="protein sequence ID" value="SFW58794.1"/>
    <property type="molecule type" value="Genomic_DNA"/>
</dbReference>
<dbReference type="PROSITE" id="PS51219">
    <property type="entry name" value="DPCK"/>
    <property type="match status" value="1"/>
</dbReference>
<dbReference type="Pfam" id="PF01121">
    <property type="entry name" value="CoaE"/>
    <property type="match status" value="1"/>
</dbReference>
<dbReference type="GO" id="GO:0005524">
    <property type="term" value="F:ATP binding"/>
    <property type="evidence" value="ECO:0007669"/>
    <property type="project" value="UniProtKB-UniRule"/>
</dbReference>
<protein>
    <recommendedName>
        <fullName evidence="5 6">Dephospho-CoA kinase</fullName>
        <ecNumber evidence="5 6">2.7.1.24</ecNumber>
    </recommendedName>
    <alternativeName>
        <fullName evidence="5">Dephosphocoenzyme A kinase</fullName>
    </alternativeName>
</protein>